<dbReference type="EMBL" id="FMMM01000061">
    <property type="protein sequence ID" value="SCQ22629.1"/>
    <property type="molecule type" value="Genomic_DNA"/>
</dbReference>
<evidence type="ECO:0000313" key="5">
    <source>
        <dbReference type="EMBL" id="SCQ22629.1"/>
    </source>
</evidence>
<evidence type="ECO:0000259" key="4">
    <source>
        <dbReference type="Pfam" id="PF00294"/>
    </source>
</evidence>
<evidence type="ECO:0000256" key="2">
    <source>
        <dbReference type="ARBA" id="ARBA00022679"/>
    </source>
</evidence>
<evidence type="ECO:0000256" key="1">
    <source>
        <dbReference type="ARBA" id="ARBA00010688"/>
    </source>
</evidence>
<evidence type="ECO:0000313" key="6">
    <source>
        <dbReference type="Proteomes" id="UP000182057"/>
    </source>
</evidence>
<dbReference type="Proteomes" id="UP000182057">
    <property type="component" value="Unassembled WGS sequence"/>
</dbReference>
<dbReference type="PANTHER" id="PTHR43085:SF57">
    <property type="entry name" value="CARBOHYDRATE KINASE PFKB DOMAIN-CONTAINING PROTEIN"/>
    <property type="match status" value="1"/>
</dbReference>
<evidence type="ECO:0000256" key="3">
    <source>
        <dbReference type="ARBA" id="ARBA00022777"/>
    </source>
</evidence>
<reference evidence="5 6" key="1">
    <citation type="submission" date="2016-09" db="EMBL/GenBank/DDBJ databases">
        <authorList>
            <person name="Capua I."/>
            <person name="De Benedictis P."/>
            <person name="Joannis T."/>
            <person name="Lombin L.H."/>
            <person name="Cattoli G."/>
        </authorList>
    </citation>
    <scope>NUCLEOTIDE SEQUENCE [LARGE SCALE GENOMIC DNA]</scope>
    <source>
        <strain evidence="5 6">UB20</strain>
    </source>
</reference>
<dbReference type="PANTHER" id="PTHR43085">
    <property type="entry name" value="HEXOKINASE FAMILY MEMBER"/>
    <property type="match status" value="1"/>
</dbReference>
<name>A0A1D3UR26_TANFO</name>
<accession>A0A1D3UR26</accession>
<dbReference type="InterPro" id="IPR029056">
    <property type="entry name" value="Ribokinase-like"/>
</dbReference>
<feature type="domain" description="Carbohydrate kinase PfkB" evidence="4">
    <location>
        <begin position="30"/>
        <end position="295"/>
    </location>
</feature>
<dbReference type="RefSeq" id="WP_074449989.1">
    <property type="nucleotide sequence ID" value="NZ_FMMM01000061.1"/>
</dbReference>
<protein>
    <submittedName>
        <fullName evidence="5">Aminoimidazole riboside kinase</fullName>
    </submittedName>
</protein>
<dbReference type="PROSITE" id="PS00584">
    <property type="entry name" value="PFKB_KINASES_2"/>
    <property type="match status" value="1"/>
</dbReference>
<organism evidence="5 6">
    <name type="scientific">Tannerella forsythia</name>
    <name type="common">Bacteroides forsythus</name>
    <dbReference type="NCBI Taxonomy" id="28112"/>
    <lineage>
        <taxon>Bacteria</taxon>
        <taxon>Pseudomonadati</taxon>
        <taxon>Bacteroidota</taxon>
        <taxon>Bacteroidia</taxon>
        <taxon>Bacteroidales</taxon>
        <taxon>Tannerellaceae</taxon>
        <taxon>Tannerella</taxon>
    </lineage>
</organism>
<keyword evidence="3 5" id="KW-0418">Kinase</keyword>
<dbReference type="InterPro" id="IPR002173">
    <property type="entry name" value="Carboh/pur_kinase_PfkB_CS"/>
</dbReference>
<dbReference type="InterPro" id="IPR011611">
    <property type="entry name" value="PfkB_dom"/>
</dbReference>
<dbReference type="Gene3D" id="3.40.1190.20">
    <property type="match status" value="1"/>
</dbReference>
<comment type="similarity">
    <text evidence="1">Belongs to the carbohydrate kinase PfkB family.</text>
</comment>
<dbReference type="OrthoDB" id="7556723at2"/>
<keyword evidence="2" id="KW-0808">Transferase</keyword>
<dbReference type="Pfam" id="PF00294">
    <property type="entry name" value="PfkB"/>
    <property type="match status" value="1"/>
</dbReference>
<gene>
    <name evidence="5" type="ORF">TFUB20_01779</name>
</gene>
<proteinExistence type="inferred from homology"/>
<sequence length="298" mass="33471">MELETNNIIVGAGLISLDVLIWDGQRVPLSYYVGGTCGNVMMILSHMGWDAYPIARLDGTKDGVRVLDDMKKHRVHTDFVSTQDGKTPVIVQHNFINKDGVPTHKFESRNNIGRFYLDFKSLTLKQANEVIERIDFVPKVFFFDRVSPAILKLATTFKEKGSMIFFEPSSRGGNVSLFNKCVEVSDIVKFSEQRIKDINQFKDYKDKLFIQTQGAKGLSYRLSGDWKHLEPVANKKVVDTAGAGDWTAAALINNLFKHKVMFGICDLLESDLETALKEAQKVGAESCSYEGARGMMQQ</sequence>
<dbReference type="GO" id="GO:0016301">
    <property type="term" value="F:kinase activity"/>
    <property type="evidence" value="ECO:0007669"/>
    <property type="project" value="UniProtKB-KW"/>
</dbReference>
<dbReference type="AlphaFoldDB" id="A0A1D3UR26"/>
<dbReference type="InterPro" id="IPR050306">
    <property type="entry name" value="PfkB_Carbo_kinase"/>
</dbReference>
<dbReference type="SUPFAM" id="SSF53613">
    <property type="entry name" value="Ribokinase-like"/>
    <property type="match status" value="1"/>
</dbReference>